<dbReference type="PROSITE" id="PS51257">
    <property type="entry name" value="PROKAR_LIPOPROTEIN"/>
    <property type="match status" value="1"/>
</dbReference>
<organism evidence="1 2">
    <name type="scientific">Roseiconus nitratireducens</name>
    <dbReference type="NCBI Taxonomy" id="2605748"/>
    <lineage>
        <taxon>Bacteria</taxon>
        <taxon>Pseudomonadati</taxon>
        <taxon>Planctomycetota</taxon>
        <taxon>Planctomycetia</taxon>
        <taxon>Pirellulales</taxon>
        <taxon>Pirellulaceae</taxon>
        <taxon>Roseiconus</taxon>
    </lineage>
</organism>
<evidence type="ECO:0000313" key="1">
    <source>
        <dbReference type="EMBL" id="KAA5540746.1"/>
    </source>
</evidence>
<dbReference type="InterPro" id="IPR011045">
    <property type="entry name" value="N2O_reductase_N"/>
</dbReference>
<dbReference type="Proteomes" id="UP000324479">
    <property type="component" value="Unassembled WGS sequence"/>
</dbReference>
<evidence type="ECO:0000313" key="2">
    <source>
        <dbReference type="Proteomes" id="UP000324479"/>
    </source>
</evidence>
<protein>
    <submittedName>
        <fullName evidence="1">Uncharacterized protein</fullName>
    </submittedName>
</protein>
<dbReference type="AlphaFoldDB" id="A0A5M6D121"/>
<accession>A0A5M6D121</accession>
<dbReference type="EMBL" id="VWOX01000012">
    <property type="protein sequence ID" value="KAA5540746.1"/>
    <property type="molecule type" value="Genomic_DNA"/>
</dbReference>
<keyword evidence="2" id="KW-1185">Reference proteome</keyword>
<reference evidence="1 2" key="1">
    <citation type="submission" date="2019-08" db="EMBL/GenBank/DDBJ databases">
        <authorList>
            <person name="Dhanesh K."/>
            <person name="Kumar G."/>
            <person name="Sasikala C."/>
            <person name="Venkata Ramana C."/>
        </authorList>
    </citation>
    <scope>NUCLEOTIDE SEQUENCE [LARGE SCALE GENOMIC DNA]</scope>
    <source>
        <strain evidence="1 2">JC645</strain>
    </source>
</reference>
<sequence length="789" mass="89292">MSRPCCVLGTAVVLMLTVGCEPQPELADLPAIASGTALVAADVNPQQLRWPVEADEWQVSPPSDYAFLRRMEKGEIGKVAEQIVREREERIAQADQSDDPPPWSVAHYDFPVEEVISVKAAVDEYSGELMKRLRVDIPDHIREPHVTFDPSEKYLVLADENLWFCQLPYREHWATPDTPPQPSDIAGSPDKFVQIPLPAAETDAPVHVEFFLDDARAVVAKGATVCVVDFGTQKILTKAELEGAVQHLSVAINTGDAILVDQQGNLYWSDKSLQRFVRVGKVPTDLPMPTLSPDGDRIVSYRNPEVGRVQMIGPGGPAHAFDVELANADQPLAIWCSRDVDLWIEPNRIYRRQNDRDGNENRRRADPITLYWELEQVFASHWFPSRRWQTCIASRPSADGKRQRVLFDANLDSRWPYRPVELPDLEGKTVVSATSGTTVAIHDHRHIDLYYRVSGLTDDVRNLTSLASKWVMARQFDDMERLHRLLRALPEDRFDRTPEQLYTSLIDGVSNGWWRTLKQSEYEDGEAEQREAARETLAAIEAWSAKESTLGLCCRIRLHLNTAWDARGTGWANSVSAQDWQVFEDENMKAAALLRTLLQRDDVPVYSYEAAIPVARDTGKTYESVAALLESGLRRHPREFAWHQGMMSWKLEKWGGSRDGSAIYAASIADALGAPEGDFLYAQCIQSIQFHFGFPFFDYCGVQENRILSGVRHGLETGYYRYSSAAHSMYLLHSSHGQRPAPPSTGAYGIKAIELTRRLADYYKQRYPLLTYDELRNQRFQELSSYLPN</sequence>
<comment type="caution">
    <text evidence="1">The sequence shown here is derived from an EMBL/GenBank/DDBJ whole genome shotgun (WGS) entry which is preliminary data.</text>
</comment>
<proteinExistence type="predicted"/>
<dbReference type="SUPFAM" id="SSF50974">
    <property type="entry name" value="Nitrous oxide reductase, N-terminal domain"/>
    <property type="match status" value="1"/>
</dbReference>
<gene>
    <name evidence="1" type="ORF">FYK55_20400</name>
</gene>
<dbReference type="RefSeq" id="WP_150078312.1">
    <property type="nucleotide sequence ID" value="NZ_VWOX01000012.1"/>
</dbReference>
<name>A0A5M6D121_9BACT</name>